<organism evidence="1 2">
    <name type="scientific">Albidovulum aquaemixtae</name>
    <dbReference type="NCBI Taxonomy" id="1542388"/>
    <lineage>
        <taxon>Bacteria</taxon>
        <taxon>Pseudomonadati</taxon>
        <taxon>Pseudomonadota</taxon>
        <taxon>Alphaproteobacteria</taxon>
        <taxon>Rhodobacterales</taxon>
        <taxon>Paracoccaceae</taxon>
        <taxon>Albidovulum</taxon>
    </lineage>
</organism>
<dbReference type="EMBL" id="OMOQ01000001">
    <property type="protein sequence ID" value="SPH18235.1"/>
    <property type="molecule type" value="Genomic_DNA"/>
</dbReference>
<name>A0A2R8B6G9_9RHOB</name>
<gene>
    <name evidence="1" type="ORF">DEA8626_01767</name>
</gene>
<dbReference type="Proteomes" id="UP000244924">
    <property type="component" value="Unassembled WGS sequence"/>
</dbReference>
<dbReference type="AlphaFoldDB" id="A0A2R8B6G9"/>
<protein>
    <submittedName>
        <fullName evidence="1">Uncharacterized protein</fullName>
    </submittedName>
</protein>
<evidence type="ECO:0000313" key="1">
    <source>
        <dbReference type="EMBL" id="SPH18235.1"/>
    </source>
</evidence>
<accession>A0A2R8B6G9</accession>
<sequence length="268" mass="28002">MSDFERLKAMLRHSAQDGTPRLGRVEYATAQAGVARVLEQVDTAVIGQQLSFEFDDGARLVCTTVGRRLVRLLPPAPPGLTAEQTALFDLDELRGEHAQGLSNLLVGLCERGAGFAMRVEPLGEGVAPASGGVEPVAIAEAAGLPGEAMFETGAGKLHETFLDALQASLRAAILIDGEVSSLICGEGDEAALVVDWVESSLEKLLSPGFPLLGTLETNGILVFGLPEAAGCHLLIAGRRGNLVVATVKGGDVAATVDLWRKHCQTNSA</sequence>
<proteinExistence type="predicted"/>
<keyword evidence="2" id="KW-1185">Reference proteome</keyword>
<reference evidence="1 2" key="1">
    <citation type="submission" date="2018-03" db="EMBL/GenBank/DDBJ databases">
        <authorList>
            <person name="Keele B.F."/>
        </authorList>
    </citation>
    <scope>NUCLEOTIDE SEQUENCE [LARGE SCALE GENOMIC DNA]</scope>
    <source>
        <strain evidence="1 2">CECT 8626</strain>
    </source>
</reference>
<evidence type="ECO:0000313" key="2">
    <source>
        <dbReference type="Proteomes" id="UP000244924"/>
    </source>
</evidence>
<dbReference type="OrthoDB" id="10008315at2"/>
<dbReference type="RefSeq" id="WP_108852593.1">
    <property type="nucleotide sequence ID" value="NZ_OMOQ01000001.1"/>
</dbReference>